<dbReference type="GO" id="GO:0004721">
    <property type="term" value="F:phosphoprotein phosphatase activity"/>
    <property type="evidence" value="ECO:0007669"/>
    <property type="project" value="UniProtKB-KW"/>
</dbReference>
<dbReference type="InterPro" id="IPR000387">
    <property type="entry name" value="Tyr_Pase_dom"/>
</dbReference>
<gene>
    <name evidence="5" type="ORF">GOMPHAMPRED_000410</name>
</gene>
<dbReference type="Proteomes" id="UP000664169">
    <property type="component" value="Unassembled WGS sequence"/>
</dbReference>
<dbReference type="AlphaFoldDB" id="A0A8H3HV30"/>
<dbReference type="CDD" id="cd14502">
    <property type="entry name" value="RNA_5'-triphosphatase"/>
    <property type="match status" value="1"/>
</dbReference>
<dbReference type="SUPFAM" id="SSF53474">
    <property type="entry name" value="alpha/beta-Hydrolases"/>
    <property type="match status" value="1"/>
</dbReference>
<keyword evidence="3" id="KW-0732">Signal</keyword>
<dbReference type="InterPro" id="IPR000073">
    <property type="entry name" value="AB_hydrolase_1"/>
</dbReference>
<dbReference type="Pfam" id="PF00782">
    <property type="entry name" value="DSPc"/>
    <property type="match status" value="1"/>
</dbReference>
<dbReference type="GO" id="GO:0004484">
    <property type="term" value="F:mRNA guanylyltransferase activity"/>
    <property type="evidence" value="ECO:0007669"/>
    <property type="project" value="TreeGrafter"/>
</dbReference>
<dbReference type="Gene3D" id="3.40.50.1820">
    <property type="entry name" value="alpha/beta hydrolase"/>
    <property type="match status" value="1"/>
</dbReference>
<keyword evidence="2" id="KW-0904">Protein phosphatase</keyword>
<evidence type="ECO:0000313" key="6">
    <source>
        <dbReference type="Proteomes" id="UP000664169"/>
    </source>
</evidence>
<dbReference type="PROSITE" id="PS00383">
    <property type="entry name" value="TYR_PHOSPHATASE_1"/>
    <property type="match status" value="1"/>
</dbReference>
<dbReference type="SUPFAM" id="SSF52799">
    <property type="entry name" value="(Phosphotyrosine protein) phosphatases II"/>
    <property type="match status" value="1"/>
</dbReference>
<accession>A0A8H3HV30</accession>
<dbReference type="FunFam" id="3.90.190.10:FF:000090">
    <property type="entry name" value="Dual specificity phosphatase catalytic domain protein"/>
    <property type="match status" value="1"/>
</dbReference>
<evidence type="ECO:0000256" key="1">
    <source>
        <dbReference type="ARBA" id="ARBA00022801"/>
    </source>
</evidence>
<dbReference type="OrthoDB" id="428974at2759"/>
<feature type="domain" description="Tyrosine specific protein phosphatases" evidence="4">
    <location>
        <begin position="573"/>
        <end position="637"/>
    </location>
</feature>
<evidence type="ECO:0000313" key="5">
    <source>
        <dbReference type="EMBL" id="CAF9903592.1"/>
    </source>
</evidence>
<dbReference type="EMBL" id="CAJPDQ010000001">
    <property type="protein sequence ID" value="CAF9903592.1"/>
    <property type="molecule type" value="Genomic_DNA"/>
</dbReference>
<dbReference type="PANTHER" id="PTHR10367">
    <property type="entry name" value="MRNA-CAPPING ENZYME"/>
    <property type="match status" value="1"/>
</dbReference>
<keyword evidence="1" id="KW-0378">Hydrolase</keyword>
<evidence type="ECO:0000256" key="2">
    <source>
        <dbReference type="ARBA" id="ARBA00022912"/>
    </source>
</evidence>
<evidence type="ECO:0000256" key="3">
    <source>
        <dbReference type="SAM" id="SignalP"/>
    </source>
</evidence>
<proteinExistence type="predicted"/>
<name>A0A8H3HV30_9LECA</name>
<organism evidence="5 6">
    <name type="scientific">Gomphillus americanus</name>
    <dbReference type="NCBI Taxonomy" id="1940652"/>
    <lineage>
        <taxon>Eukaryota</taxon>
        <taxon>Fungi</taxon>
        <taxon>Dikarya</taxon>
        <taxon>Ascomycota</taxon>
        <taxon>Pezizomycotina</taxon>
        <taxon>Lecanoromycetes</taxon>
        <taxon>OSLEUM clade</taxon>
        <taxon>Ostropomycetidae</taxon>
        <taxon>Ostropales</taxon>
        <taxon>Graphidaceae</taxon>
        <taxon>Gomphilloideae</taxon>
        <taxon>Gomphillus</taxon>
    </lineage>
</organism>
<dbReference type="Gene3D" id="3.90.190.10">
    <property type="entry name" value="Protein tyrosine phosphatase superfamily"/>
    <property type="match status" value="1"/>
</dbReference>
<dbReference type="PROSITE" id="PS50056">
    <property type="entry name" value="TYR_PHOSPHATASE_2"/>
    <property type="match status" value="1"/>
</dbReference>
<feature type="signal peptide" evidence="3">
    <location>
        <begin position="1"/>
        <end position="32"/>
    </location>
</feature>
<sequence length="663" mass="73281">MAKWPSNLASQLTKGFVLSLILIASLRVTTQAASLPTIVQTGLAISSSSLVGSLRRWPSVLLMVSLCLACGIGPYFYNRNKYGSIKSKENKDTKKASSLDEIGDPPLLKKHSTIKSYTTSSFTYPAIRTFLHPHPQSDKLPKEPGPLPLLVFIHGLGGSVAQFALLLSTMVNIAPCLGIDLPGCGLSGLLPKDWNAYTHEALVELLEVAVQQACDTIHTREVILIGHSMGCSFSVSLAISSKRQAERTFKVKGVVAICPKISAIPTNQVKMFRRLLSIPTPIFNAWRSWDQRGGITSASVTRFVGEQAHADTKKLQLTYNRQSRTETFRRIARGVLPLSNTQKGLPGPQEWSHLDVPIFAIAGESDVVTLPREITVLIEAFSKNRTLGLSPQTVTVSAIATQPISSQTTSPTDTNIQENTVSTRSVALLKTAILPAPASHGLIYDLTMYRTLSGLIQDFIANQVDHRLSLGWQLQCLKESNKWDVKNLAKWQAVSPVSEPIVGLFYALKTLREVDEIHSPQIFTKKWASKIKAIIDISYENPVYNPQGLEEGNIAYHKHPTVSKMPPTVEEVRDFISLVDRLRDEGQAPPLTNGQRLIGVHCHYGFNRTGFFICTYLIERLGFSVQEAIDEFQRSRPPGIRHEHFLDTLFVRYCAGLERAPVS</sequence>
<evidence type="ECO:0000259" key="4">
    <source>
        <dbReference type="PROSITE" id="PS50056"/>
    </source>
</evidence>
<dbReference type="InterPro" id="IPR029058">
    <property type="entry name" value="AB_hydrolase_fold"/>
</dbReference>
<protein>
    <recommendedName>
        <fullName evidence="4">Tyrosine specific protein phosphatases domain-containing protein</fullName>
    </recommendedName>
</protein>
<dbReference type="SMART" id="SM00195">
    <property type="entry name" value="DSPc"/>
    <property type="match status" value="1"/>
</dbReference>
<comment type="caution">
    <text evidence="5">The sequence shown here is derived from an EMBL/GenBank/DDBJ whole genome shotgun (WGS) entry which is preliminary data.</text>
</comment>
<dbReference type="Pfam" id="PF12697">
    <property type="entry name" value="Abhydrolase_6"/>
    <property type="match status" value="1"/>
</dbReference>
<dbReference type="InterPro" id="IPR020422">
    <property type="entry name" value="TYR_PHOSPHATASE_DUAL_dom"/>
</dbReference>
<dbReference type="InterPro" id="IPR000340">
    <property type="entry name" value="Dual-sp_phosphatase_cat-dom"/>
</dbReference>
<dbReference type="GO" id="GO:0006370">
    <property type="term" value="P:7-methylguanosine mRNA capping"/>
    <property type="evidence" value="ECO:0007669"/>
    <property type="project" value="TreeGrafter"/>
</dbReference>
<dbReference type="InterPro" id="IPR029021">
    <property type="entry name" value="Prot-tyrosine_phosphatase-like"/>
</dbReference>
<dbReference type="PANTHER" id="PTHR10367:SF25">
    <property type="entry name" value="DUAL SPECIFICITY PHOSPHATASE CATALYTIC DOMAIN PROTEIN (AFU_ORTHOLOGUE AFUA_1G03540)"/>
    <property type="match status" value="1"/>
</dbReference>
<dbReference type="InterPro" id="IPR051029">
    <property type="entry name" value="mRNA_Capping_Enz/RNA_Phosphat"/>
</dbReference>
<dbReference type="InterPro" id="IPR016130">
    <property type="entry name" value="Tyr_Pase_AS"/>
</dbReference>
<reference evidence="5" key="1">
    <citation type="submission" date="2021-03" db="EMBL/GenBank/DDBJ databases">
        <authorList>
            <person name="Tagirdzhanova G."/>
        </authorList>
    </citation>
    <scope>NUCLEOTIDE SEQUENCE</scope>
</reference>
<feature type="chain" id="PRO_5034558420" description="Tyrosine specific protein phosphatases domain-containing protein" evidence="3">
    <location>
        <begin position="33"/>
        <end position="663"/>
    </location>
</feature>
<keyword evidence="6" id="KW-1185">Reference proteome</keyword>